<dbReference type="AlphaFoldDB" id="A0A385D8A4"/>
<dbReference type="Proteomes" id="UP000259636">
    <property type="component" value="Chromosome"/>
</dbReference>
<keyword evidence="1" id="KW-0472">Membrane</keyword>
<keyword evidence="1" id="KW-0812">Transmembrane</keyword>
<dbReference type="EMBL" id="CP031742">
    <property type="protein sequence ID" value="AXQ54180.1"/>
    <property type="molecule type" value="Genomic_DNA"/>
</dbReference>
<feature type="transmembrane region" description="Helical" evidence="1">
    <location>
        <begin position="30"/>
        <end position="49"/>
    </location>
</feature>
<gene>
    <name evidence="2" type="ORF">D0C37_05925</name>
</gene>
<reference evidence="2 3" key="1">
    <citation type="submission" date="2018-08" db="EMBL/GenBank/DDBJ databases">
        <authorList>
            <person name="Ferrada E.E."/>
            <person name="Latorre B.A."/>
        </authorList>
    </citation>
    <scope>NUCLEOTIDE SEQUENCE [LARGE SCALE GENOMIC DNA]</scope>
    <source>
        <strain evidence="2 3">VK-A60T</strain>
    </source>
</reference>
<dbReference type="RefSeq" id="WP_101281381.1">
    <property type="nucleotide sequence ID" value="NZ_CP031742.1"/>
</dbReference>
<evidence type="ECO:0000313" key="2">
    <source>
        <dbReference type="EMBL" id="AXQ54180.1"/>
    </source>
</evidence>
<evidence type="ECO:0000313" key="3">
    <source>
        <dbReference type="Proteomes" id="UP000259636"/>
    </source>
</evidence>
<organism evidence="2 3">
    <name type="scientific">Streptomyces koyangensis</name>
    <dbReference type="NCBI Taxonomy" id="188770"/>
    <lineage>
        <taxon>Bacteria</taxon>
        <taxon>Bacillati</taxon>
        <taxon>Actinomycetota</taxon>
        <taxon>Actinomycetes</taxon>
        <taxon>Kitasatosporales</taxon>
        <taxon>Streptomycetaceae</taxon>
        <taxon>Streptomyces</taxon>
        <taxon>Streptomyces aurantiacus group</taxon>
    </lineage>
</organism>
<evidence type="ECO:0000256" key="1">
    <source>
        <dbReference type="SAM" id="Phobius"/>
    </source>
</evidence>
<proteinExistence type="predicted"/>
<name>A0A385D8A4_9ACTN</name>
<feature type="transmembrane region" description="Helical" evidence="1">
    <location>
        <begin position="61"/>
        <end position="79"/>
    </location>
</feature>
<sequence>MSDDVQYVTRNGEVSAGVFEWTHRLSSQTVVWVSGGAGAVLGGVIGWFMGEGEEWSVPLKALGALGVAAVGFLFFWALARYTYSVHLRLKNGQLEGSFNRKTVKLPAGAIAYAGRAEFSKANKRRTSTTSLVLEPGPGLEFVSRQGHYITATTQHGDAVLQALLAQGMHPDALRVPFPAHINAKPPASREQR</sequence>
<dbReference type="KEGG" id="sky:D0C37_05925"/>
<evidence type="ECO:0008006" key="4">
    <source>
        <dbReference type="Google" id="ProtNLM"/>
    </source>
</evidence>
<protein>
    <recommendedName>
        <fullName evidence="4">PH domain-containing protein</fullName>
    </recommendedName>
</protein>
<keyword evidence="1" id="KW-1133">Transmembrane helix</keyword>
<accession>A0A385D8A4</accession>
<dbReference type="GeneID" id="300113738"/>